<keyword evidence="2 4" id="KW-0863">Zinc-finger</keyword>
<feature type="domain" description="RING-type" evidence="5">
    <location>
        <begin position="19"/>
        <end position="58"/>
    </location>
</feature>
<sequence length="76" mass="8219">MDPMSAPMDAAMTCNIPECGVRLTDEALVTACTHVFCLDCARRGGFAEQPPYNCPACQQLLIGDNVTKQTLQPSEE</sequence>
<evidence type="ECO:0000259" key="5">
    <source>
        <dbReference type="PROSITE" id="PS50089"/>
    </source>
</evidence>
<organism evidence="6 7">
    <name type="scientific">Podospora didyma</name>
    <dbReference type="NCBI Taxonomy" id="330526"/>
    <lineage>
        <taxon>Eukaryota</taxon>
        <taxon>Fungi</taxon>
        <taxon>Dikarya</taxon>
        <taxon>Ascomycota</taxon>
        <taxon>Pezizomycotina</taxon>
        <taxon>Sordariomycetes</taxon>
        <taxon>Sordariomycetidae</taxon>
        <taxon>Sordariales</taxon>
        <taxon>Podosporaceae</taxon>
        <taxon>Podospora</taxon>
    </lineage>
</organism>
<keyword evidence="7" id="KW-1185">Reference proteome</keyword>
<evidence type="ECO:0000313" key="6">
    <source>
        <dbReference type="EMBL" id="KAK3390886.1"/>
    </source>
</evidence>
<evidence type="ECO:0000256" key="3">
    <source>
        <dbReference type="ARBA" id="ARBA00022833"/>
    </source>
</evidence>
<dbReference type="InterPro" id="IPR001841">
    <property type="entry name" value="Znf_RING"/>
</dbReference>
<dbReference type="InterPro" id="IPR017907">
    <property type="entry name" value="Znf_RING_CS"/>
</dbReference>
<reference evidence="6" key="1">
    <citation type="journal article" date="2023" name="Mol. Phylogenet. Evol.">
        <title>Genome-scale phylogeny and comparative genomics of the fungal order Sordariales.</title>
        <authorList>
            <person name="Hensen N."/>
            <person name="Bonometti L."/>
            <person name="Westerberg I."/>
            <person name="Brannstrom I.O."/>
            <person name="Guillou S."/>
            <person name="Cros-Aarteil S."/>
            <person name="Calhoun S."/>
            <person name="Haridas S."/>
            <person name="Kuo A."/>
            <person name="Mondo S."/>
            <person name="Pangilinan J."/>
            <person name="Riley R."/>
            <person name="LaButti K."/>
            <person name="Andreopoulos B."/>
            <person name="Lipzen A."/>
            <person name="Chen C."/>
            <person name="Yan M."/>
            <person name="Daum C."/>
            <person name="Ng V."/>
            <person name="Clum A."/>
            <person name="Steindorff A."/>
            <person name="Ohm R.A."/>
            <person name="Martin F."/>
            <person name="Silar P."/>
            <person name="Natvig D.O."/>
            <person name="Lalanne C."/>
            <person name="Gautier V."/>
            <person name="Ament-Velasquez S.L."/>
            <person name="Kruys A."/>
            <person name="Hutchinson M.I."/>
            <person name="Powell A.J."/>
            <person name="Barry K."/>
            <person name="Miller A.N."/>
            <person name="Grigoriev I.V."/>
            <person name="Debuchy R."/>
            <person name="Gladieux P."/>
            <person name="Hiltunen Thoren M."/>
            <person name="Johannesson H."/>
        </authorList>
    </citation>
    <scope>NUCLEOTIDE SEQUENCE</scope>
    <source>
        <strain evidence="6">CBS 232.78</strain>
    </source>
</reference>
<proteinExistence type="predicted"/>
<evidence type="ECO:0000256" key="1">
    <source>
        <dbReference type="ARBA" id="ARBA00022723"/>
    </source>
</evidence>
<dbReference type="PANTHER" id="PTHR14305:SF0">
    <property type="entry name" value="E3 UBIQUITIN-PROTEIN LIGASE CCNB1IP1"/>
    <property type="match status" value="1"/>
</dbReference>
<dbReference type="GO" id="GO:0061630">
    <property type="term" value="F:ubiquitin protein ligase activity"/>
    <property type="evidence" value="ECO:0007669"/>
    <property type="project" value="InterPro"/>
</dbReference>
<reference evidence="6" key="2">
    <citation type="submission" date="2023-06" db="EMBL/GenBank/DDBJ databases">
        <authorList>
            <consortium name="Lawrence Berkeley National Laboratory"/>
            <person name="Haridas S."/>
            <person name="Hensen N."/>
            <person name="Bonometti L."/>
            <person name="Westerberg I."/>
            <person name="Brannstrom I.O."/>
            <person name="Guillou S."/>
            <person name="Cros-Aarteil S."/>
            <person name="Calhoun S."/>
            <person name="Kuo A."/>
            <person name="Mondo S."/>
            <person name="Pangilinan J."/>
            <person name="Riley R."/>
            <person name="LaButti K."/>
            <person name="Andreopoulos B."/>
            <person name="Lipzen A."/>
            <person name="Chen C."/>
            <person name="Yanf M."/>
            <person name="Daum C."/>
            <person name="Ng V."/>
            <person name="Clum A."/>
            <person name="Steindorff A."/>
            <person name="Ohm R."/>
            <person name="Martin F."/>
            <person name="Silar P."/>
            <person name="Natvig D."/>
            <person name="Lalanne C."/>
            <person name="Gautier V."/>
            <person name="Ament-velasquez S.L."/>
            <person name="Kruys A."/>
            <person name="Hutchinson M.I."/>
            <person name="Powell A.J."/>
            <person name="Barry K."/>
            <person name="Miller A.N."/>
            <person name="Grigoriev I.V."/>
            <person name="Debuchy R."/>
            <person name="Gladieux P."/>
            <person name="Thoren M.H."/>
            <person name="Johannesson H."/>
        </authorList>
    </citation>
    <scope>NUCLEOTIDE SEQUENCE</scope>
    <source>
        <strain evidence="6">CBS 232.78</strain>
    </source>
</reference>
<dbReference type="InterPro" id="IPR013083">
    <property type="entry name" value="Znf_RING/FYVE/PHD"/>
</dbReference>
<dbReference type="GO" id="GO:0000795">
    <property type="term" value="C:synaptonemal complex"/>
    <property type="evidence" value="ECO:0007669"/>
    <property type="project" value="InterPro"/>
</dbReference>
<accession>A0AAE0P063</accession>
<dbReference type="Pfam" id="PF14634">
    <property type="entry name" value="zf-RING_5"/>
    <property type="match status" value="1"/>
</dbReference>
<gene>
    <name evidence="6" type="ORF">B0H63DRAFT_520093</name>
</gene>
<evidence type="ECO:0000256" key="2">
    <source>
        <dbReference type="ARBA" id="ARBA00022771"/>
    </source>
</evidence>
<name>A0AAE0P063_9PEZI</name>
<dbReference type="Proteomes" id="UP001285441">
    <property type="component" value="Unassembled WGS sequence"/>
</dbReference>
<protein>
    <recommendedName>
        <fullName evidence="5">RING-type domain-containing protein</fullName>
    </recommendedName>
</protein>
<keyword evidence="1" id="KW-0479">Metal-binding</keyword>
<dbReference type="EMBL" id="JAULSW010000002">
    <property type="protein sequence ID" value="KAK3390886.1"/>
    <property type="molecule type" value="Genomic_DNA"/>
</dbReference>
<dbReference type="PANTHER" id="PTHR14305">
    <property type="entry name" value="E3 UBIQUITIN-PROTEIN LIGASE CCNB1IP1"/>
    <property type="match status" value="1"/>
</dbReference>
<dbReference type="SUPFAM" id="SSF57850">
    <property type="entry name" value="RING/U-box"/>
    <property type="match status" value="1"/>
</dbReference>
<dbReference type="PROSITE" id="PS50089">
    <property type="entry name" value="ZF_RING_2"/>
    <property type="match status" value="1"/>
</dbReference>
<dbReference type="Gene3D" id="3.30.40.10">
    <property type="entry name" value="Zinc/RING finger domain, C3HC4 (zinc finger)"/>
    <property type="match status" value="1"/>
</dbReference>
<comment type="caution">
    <text evidence="6">The sequence shown here is derived from an EMBL/GenBank/DDBJ whole genome shotgun (WGS) entry which is preliminary data.</text>
</comment>
<dbReference type="AlphaFoldDB" id="A0AAE0P063"/>
<keyword evidence="3" id="KW-0862">Zinc</keyword>
<dbReference type="GO" id="GO:0008270">
    <property type="term" value="F:zinc ion binding"/>
    <property type="evidence" value="ECO:0007669"/>
    <property type="project" value="UniProtKB-KW"/>
</dbReference>
<dbReference type="InterPro" id="IPR042448">
    <property type="entry name" value="CCNB1IP1"/>
</dbReference>
<evidence type="ECO:0000313" key="7">
    <source>
        <dbReference type="Proteomes" id="UP001285441"/>
    </source>
</evidence>
<dbReference type="PROSITE" id="PS00518">
    <property type="entry name" value="ZF_RING_1"/>
    <property type="match status" value="1"/>
</dbReference>
<evidence type="ECO:0000256" key="4">
    <source>
        <dbReference type="PROSITE-ProRule" id="PRU00175"/>
    </source>
</evidence>
<dbReference type="GO" id="GO:0007131">
    <property type="term" value="P:reciprocal meiotic recombination"/>
    <property type="evidence" value="ECO:0007669"/>
    <property type="project" value="InterPro"/>
</dbReference>